<dbReference type="Proteomes" id="UP000004358">
    <property type="component" value="Unassembled WGS sequence"/>
</dbReference>
<dbReference type="HOGENOM" id="CLU_3408810_0_0_0"/>
<dbReference type="AlphaFoldDB" id="A3ZVH0"/>
<accession>A3ZVH0</accession>
<sequence length="29" mass="3264">MPARISSNNLFMERFLGREGINLAELRGA</sequence>
<proteinExistence type="predicted"/>
<reference evidence="1 2" key="1">
    <citation type="submission" date="2006-02" db="EMBL/GenBank/DDBJ databases">
        <authorList>
            <person name="Amann R."/>
            <person name="Ferriera S."/>
            <person name="Johnson J."/>
            <person name="Kravitz S."/>
            <person name="Halpern A."/>
            <person name="Remington K."/>
            <person name="Beeson K."/>
            <person name="Tran B."/>
            <person name="Rogers Y.-H."/>
            <person name="Friedman R."/>
            <person name="Venter J.C."/>
        </authorList>
    </citation>
    <scope>NUCLEOTIDE SEQUENCE [LARGE SCALE GENOMIC DNA]</scope>
    <source>
        <strain evidence="1 2">DSM 3645</strain>
    </source>
</reference>
<comment type="caution">
    <text evidence="1">The sequence shown here is derived from an EMBL/GenBank/DDBJ whole genome shotgun (WGS) entry which is preliminary data.</text>
</comment>
<evidence type="ECO:0000313" key="1">
    <source>
        <dbReference type="EMBL" id="EAQ79316.1"/>
    </source>
</evidence>
<organism evidence="1 2">
    <name type="scientific">Blastopirellula marina DSM 3645</name>
    <dbReference type="NCBI Taxonomy" id="314230"/>
    <lineage>
        <taxon>Bacteria</taxon>
        <taxon>Pseudomonadati</taxon>
        <taxon>Planctomycetota</taxon>
        <taxon>Planctomycetia</taxon>
        <taxon>Pirellulales</taxon>
        <taxon>Pirellulaceae</taxon>
        <taxon>Blastopirellula</taxon>
    </lineage>
</organism>
<evidence type="ECO:0000313" key="2">
    <source>
        <dbReference type="Proteomes" id="UP000004358"/>
    </source>
</evidence>
<gene>
    <name evidence="1" type="ORF">DSM3645_02533</name>
</gene>
<name>A3ZVH0_9BACT</name>
<dbReference type="STRING" id="314230.DSM3645_02533"/>
<protein>
    <submittedName>
        <fullName evidence="1">Uncharacterized protein</fullName>
    </submittedName>
</protein>
<dbReference type="EMBL" id="AANZ01000014">
    <property type="protein sequence ID" value="EAQ79316.1"/>
    <property type="molecule type" value="Genomic_DNA"/>
</dbReference>